<dbReference type="PANTHER" id="PTHR43833:SF8">
    <property type="entry name" value="TRK SYSTEM POTASSIUM UPTAKE PROTEIN TRKA"/>
    <property type="match status" value="1"/>
</dbReference>
<dbReference type="Pfam" id="PF02254">
    <property type="entry name" value="TrkA_N"/>
    <property type="match status" value="1"/>
</dbReference>
<dbReference type="AlphaFoldDB" id="D4U110"/>
<dbReference type="InterPro" id="IPR003148">
    <property type="entry name" value="RCK_N"/>
</dbReference>
<name>D4U110_9ACTO</name>
<reference evidence="2 3" key="1">
    <citation type="submission" date="2009-10" db="EMBL/GenBank/DDBJ databases">
        <authorList>
            <person name="Weinstock G."/>
            <person name="Sodergren E."/>
            <person name="Clifton S."/>
            <person name="Fulton L."/>
            <person name="Fulton B."/>
            <person name="Courtney L."/>
            <person name="Fronick C."/>
            <person name="Harrison M."/>
            <person name="Strong C."/>
            <person name="Farmer C."/>
            <person name="Delahaunty K."/>
            <person name="Markovic C."/>
            <person name="Hall O."/>
            <person name="Minx P."/>
            <person name="Tomlinson C."/>
            <person name="Mitreva M."/>
            <person name="Nelson J."/>
            <person name="Hou S."/>
            <person name="Wollam A."/>
            <person name="Pepin K.H."/>
            <person name="Johnson M."/>
            <person name="Bhonagiri V."/>
            <person name="Nash W.E."/>
            <person name="Warren W."/>
            <person name="Chinwalla A."/>
            <person name="Mardis E.R."/>
            <person name="Wilson R.K."/>
        </authorList>
    </citation>
    <scope>NUCLEOTIDE SEQUENCE [LARGE SCALE GENOMIC DNA]</scope>
    <source>
        <strain evidence="2 3">F0309</strain>
    </source>
</reference>
<dbReference type="SUPFAM" id="SSF51735">
    <property type="entry name" value="NAD(P)-binding Rossmann-fold domains"/>
    <property type="match status" value="1"/>
</dbReference>
<evidence type="ECO:0000259" key="1">
    <source>
        <dbReference type="PROSITE" id="PS51201"/>
    </source>
</evidence>
<comment type="caution">
    <text evidence="2">The sequence shown here is derived from an EMBL/GenBank/DDBJ whole genome shotgun (WGS) entry which is preliminary data.</text>
</comment>
<organism evidence="2 3">
    <name type="scientific">Schaalia odontolytica F0309</name>
    <dbReference type="NCBI Taxonomy" id="649742"/>
    <lineage>
        <taxon>Bacteria</taxon>
        <taxon>Bacillati</taxon>
        <taxon>Actinomycetota</taxon>
        <taxon>Actinomycetes</taxon>
        <taxon>Actinomycetales</taxon>
        <taxon>Actinomycetaceae</taxon>
        <taxon>Schaalia</taxon>
    </lineage>
</organism>
<dbReference type="InterPro" id="IPR036291">
    <property type="entry name" value="NAD(P)-bd_dom_sf"/>
</dbReference>
<evidence type="ECO:0000313" key="2">
    <source>
        <dbReference type="EMBL" id="EFF79108.1"/>
    </source>
</evidence>
<dbReference type="EMBL" id="ACYT02000073">
    <property type="protein sequence ID" value="EFF79108.1"/>
    <property type="molecule type" value="Genomic_DNA"/>
</dbReference>
<proteinExistence type="predicted"/>
<dbReference type="PROSITE" id="PS51201">
    <property type="entry name" value="RCK_N"/>
    <property type="match status" value="1"/>
</dbReference>
<dbReference type="PANTHER" id="PTHR43833">
    <property type="entry name" value="POTASSIUM CHANNEL PROTEIN 2-RELATED-RELATED"/>
    <property type="match status" value="1"/>
</dbReference>
<dbReference type="GO" id="GO:0006813">
    <property type="term" value="P:potassium ion transport"/>
    <property type="evidence" value="ECO:0007669"/>
    <property type="project" value="InterPro"/>
</dbReference>
<feature type="domain" description="RCK N-terminal" evidence="1">
    <location>
        <begin position="3"/>
        <end position="121"/>
    </location>
</feature>
<dbReference type="Proteomes" id="UP000003150">
    <property type="component" value="Unassembled WGS sequence"/>
</dbReference>
<gene>
    <name evidence="2" type="ORF">HMPREF0970_01904</name>
</gene>
<evidence type="ECO:0000313" key="3">
    <source>
        <dbReference type="Proteomes" id="UP000003150"/>
    </source>
</evidence>
<dbReference type="Gene3D" id="3.40.50.720">
    <property type="entry name" value="NAD(P)-binding Rossmann-like Domain"/>
    <property type="match status" value="1"/>
</dbReference>
<dbReference type="InterPro" id="IPR050721">
    <property type="entry name" value="Trk_Ktr_HKT_K-transport"/>
</dbReference>
<dbReference type="PATRIC" id="fig|649742.3.peg.1656"/>
<protein>
    <submittedName>
        <fullName evidence="2">TrkA N-terminal domain protein</fullName>
    </submittedName>
</protein>
<accession>D4U110</accession>
<sequence length="224" mass="24282">MVVVHFVIMGCGRVGARLASTLDAAGHSVAVIDQDSKAFSRLSPDFSGRRVTGVGMDRDCLRQANIKDAYAFAAVSSGDNSNIIAARVAREVFHVEHVVARIYDPTRAYLYERLGIPTVASVQRTAESVMRRLLPPDASLIWSHPTGAVGLVNATPSPAWYGLSFQAVEELTGCRVVFTSRLGSIRTASPDLVVQEHDQLYFAINGTETAQLRDQLANPPKTEV</sequence>
<dbReference type="HOGENOM" id="CLU_046525_2_4_11"/>